<dbReference type="RefSeq" id="WP_139986935.1">
    <property type="nucleotide sequence ID" value="NZ_VENP01000027.1"/>
</dbReference>
<keyword evidence="1" id="KW-0285">Flavoprotein</keyword>
<dbReference type="GO" id="GO:0016705">
    <property type="term" value="F:oxidoreductase activity, acting on paired donors, with incorporation or reduction of molecular oxygen"/>
    <property type="evidence" value="ECO:0007669"/>
    <property type="project" value="InterPro"/>
</dbReference>
<dbReference type="InterPro" id="IPR036661">
    <property type="entry name" value="Luciferase-like_sf"/>
</dbReference>
<dbReference type="AlphaFoldDB" id="A0A5C5BBB6"/>
<dbReference type="SUPFAM" id="SSF51679">
    <property type="entry name" value="Bacterial luciferase-like"/>
    <property type="match status" value="1"/>
</dbReference>
<gene>
    <name evidence="5" type="ORF">FH969_08510</name>
</gene>
<evidence type="ECO:0000256" key="2">
    <source>
        <dbReference type="ARBA" id="ARBA00022643"/>
    </source>
</evidence>
<dbReference type="OrthoDB" id="3265338at2"/>
<keyword evidence="3" id="KW-0560">Oxidoreductase</keyword>
<dbReference type="Gene3D" id="3.20.20.30">
    <property type="entry name" value="Luciferase-like domain"/>
    <property type="match status" value="2"/>
</dbReference>
<dbReference type="Proteomes" id="UP000313849">
    <property type="component" value="Unassembled WGS sequence"/>
</dbReference>
<protein>
    <submittedName>
        <fullName evidence="5">LLM class flavin-dependent oxidoreductase</fullName>
    </submittedName>
</protein>
<evidence type="ECO:0000256" key="3">
    <source>
        <dbReference type="ARBA" id="ARBA00023002"/>
    </source>
</evidence>
<dbReference type="InterPro" id="IPR051260">
    <property type="entry name" value="Diverse_substr_monoxygenases"/>
</dbReference>
<keyword evidence="2" id="KW-0288">FMN</keyword>
<sequence length="335" mass="34572">MSVQNLPTPADSSSPAFTGRLLLGVDLTTTGAKAPLHRRSSAGTGQRVSLGDVADYVALSRDAGAELVTFGESFRLDDAPRNDAWLDPAVIASRLAAAGLLDGGPRVVSALPAGFLDPMRLARAIAGIHARSGGRAGWQLPTSTTSGGVHAEVRRVWSLTPEARTGGRAPLLVTAPTDPATAVVAGRWSDVVRLRVTDVAEARRRRLAIRTAAEQAGRNPDDVRVVVDAVTVISNDAASALFRADLLRDLGTVEGPEPLTVAGTGRGVADVLQEWVEADAADGFVVLPGSLPTDVLAIAGSLAPELRERGLLAPADPVVAEARVGGAALSLPELV</sequence>
<evidence type="ECO:0000313" key="5">
    <source>
        <dbReference type="EMBL" id="TNU74020.1"/>
    </source>
</evidence>
<dbReference type="EMBL" id="VENP01000027">
    <property type="protein sequence ID" value="TNU74020.1"/>
    <property type="molecule type" value="Genomic_DNA"/>
</dbReference>
<name>A0A5C5BBB6_9MICO</name>
<comment type="caution">
    <text evidence="5">The sequence shown here is derived from an EMBL/GenBank/DDBJ whole genome shotgun (WGS) entry which is preliminary data.</text>
</comment>
<proteinExistence type="predicted"/>
<evidence type="ECO:0000313" key="6">
    <source>
        <dbReference type="Proteomes" id="UP000313849"/>
    </source>
</evidence>
<organism evidence="5 6">
    <name type="scientific">Miniimonas arenae</name>
    <dbReference type="NCBI Taxonomy" id="676201"/>
    <lineage>
        <taxon>Bacteria</taxon>
        <taxon>Bacillati</taxon>
        <taxon>Actinomycetota</taxon>
        <taxon>Actinomycetes</taxon>
        <taxon>Micrococcales</taxon>
        <taxon>Beutenbergiaceae</taxon>
        <taxon>Miniimonas</taxon>
    </lineage>
</organism>
<dbReference type="GO" id="GO:0004497">
    <property type="term" value="F:monooxygenase activity"/>
    <property type="evidence" value="ECO:0007669"/>
    <property type="project" value="UniProtKB-KW"/>
</dbReference>
<dbReference type="PANTHER" id="PTHR30011">
    <property type="entry name" value="ALKANESULFONATE MONOOXYGENASE-RELATED"/>
    <property type="match status" value="1"/>
</dbReference>
<reference evidence="5 6" key="1">
    <citation type="submission" date="2019-06" db="EMBL/GenBank/DDBJ databases">
        <title>Draft genome sequence of Miniimonas arenae KCTC 19750T isolated from sea sand.</title>
        <authorList>
            <person name="Park S.-J."/>
        </authorList>
    </citation>
    <scope>NUCLEOTIDE SEQUENCE [LARGE SCALE GENOMIC DNA]</scope>
    <source>
        <strain evidence="5 6">KCTC 19750</strain>
    </source>
</reference>
<keyword evidence="6" id="KW-1185">Reference proteome</keyword>
<evidence type="ECO:0000256" key="4">
    <source>
        <dbReference type="ARBA" id="ARBA00023033"/>
    </source>
</evidence>
<dbReference type="PANTHER" id="PTHR30011:SF16">
    <property type="entry name" value="C2H2 FINGER DOMAIN TRANSCRIPTION FACTOR (EUROFUNG)-RELATED"/>
    <property type="match status" value="1"/>
</dbReference>
<evidence type="ECO:0000256" key="1">
    <source>
        <dbReference type="ARBA" id="ARBA00022630"/>
    </source>
</evidence>
<keyword evidence="4" id="KW-0503">Monooxygenase</keyword>
<accession>A0A5C5BBB6</accession>